<name>A0A8S2XM16_9BILA</name>
<protein>
    <submittedName>
        <fullName evidence="1">Uncharacterized protein</fullName>
    </submittedName>
</protein>
<dbReference type="AlphaFoldDB" id="A0A8S2XM16"/>
<dbReference type="Proteomes" id="UP000682733">
    <property type="component" value="Unassembled WGS sequence"/>
</dbReference>
<comment type="caution">
    <text evidence="1">The sequence shown here is derived from an EMBL/GenBank/DDBJ whole genome shotgun (WGS) entry which is preliminary data.</text>
</comment>
<gene>
    <name evidence="1" type="ORF">TMI583_LOCUS48153</name>
</gene>
<evidence type="ECO:0000313" key="1">
    <source>
        <dbReference type="EMBL" id="CAF4505947.1"/>
    </source>
</evidence>
<organism evidence="1 2">
    <name type="scientific">Didymodactylos carnosus</name>
    <dbReference type="NCBI Taxonomy" id="1234261"/>
    <lineage>
        <taxon>Eukaryota</taxon>
        <taxon>Metazoa</taxon>
        <taxon>Spiralia</taxon>
        <taxon>Gnathifera</taxon>
        <taxon>Rotifera</taxon>
        <taxon>Eurotatoria</taxon>
        <taxon>Bdelloidea</taxon>
        <taxon>Philodinida</taxon>
        <taxon>Philodinidae</taxon>
        <taxon>Didymodactylos</taxon>
    </lineage>
</organism>
<reference evidence="1" key="1">
    <citation type="submission" date="2021-02" db="EMBL/GenBank/DDBJ databases">
        <authorList>
            <person name="Nowell W R."/>
        </authorList>
    </citation>
    <scope>NUCLEOTIDE SEQUENCE</scope>
</reference>
<sequence length="76" mass="8596">IDIAVDNMKKRAREETLPIPKIYSQEVVRERVASPGLATDRVFPTLPNVDASLYRRRVLNYSKLPTTIDEIALTGL</sequence>
<feature type="non-terminal residue" evidence="1">
    <location>
        <position position="1"/>
    </location>
</feature>
<evidence type="ECO:0000313" key="2">
    <source>
        <dbReference type="Proteomes" id="UP000682733"/>
    </source>
</evidence>
<proteinExistence type="predicted"/>
<accession>A0A8S2XM16</accession>
<dbReference type="EMBL" id="CAJOBA010096734">
    <property type="protein sequence ID" value="CAF4505947.1"/>
    <property type="molecule type" value="Genomic_DNA"/>
</dbReference>